<dbReference type="PANTHER" id="PTHR43134">
    <property type="entry name" value="SIGNAL RECOGNITION PARTICLE RECEPTOR SUBUNIT ALPHA"/>
    <property type="match status" value="1"/>
</dbReference>
<dbReference type="InterPro" id="IPR013822">
    <property type="entry name" value="Signal_recog_particl_SRP54_hlx"/>
</dbReference>
<comment type="caution">
    <text evidence="12">The sequence shown here is derived from an EMBL/GenBank/DDBJ whole genome shotgun (WGS) entry which is preliminary data.</text>
</comment>
<keyword evidence="3 9" id="KW-0547">Nucleotide-binding</keyword>
<keyword evidence="4 9" id="KW-0378">Hydrolase</keyword>
<dbReference type="HAMAP" id="MF_00920">
    <property type="entry name" value="FtsY"/>
    <property type="match status" value="1"/>
</dbReference>
<feature type="binding site" evidence="9">
    <location>
        <begin position="154"/>
        <end position="161"/>
    </location>
    <ligand>
        <name>GTP</name>
        <dbReference type="ChEBI" id="CHEBI:37565"/>
    </ligand>
</feature>
<dbReference type="EC" id="3.6.5.4" evidence="9"/>
<evidence type="ECO:0000256" key="9">
    <source>
        <dbReference type="HAMAP-Rule" id="MF_00920"/>
    </source>
</evidence>
<evidence type="ECO:0000256" key="3">
    <source>
        <dbReference type="ARBA" id="ARBA00022741"/>
    </source>
</evidence>
<organism evidence="12 13">
    <name type="scientific">Pseudomarimonas salicorniae</name>
    <dbReference type="NCBI Taxonomy" id="2933270"/>
    <lineage>
        <taxon>Bacteria</taxon>
        <taxon>Pseudomonadati</taxon>
        <taxon>Pseudomonadota</taxon>
        <taxon>Gammaproteobacteria</taxon>
        <taxon>Lysobacterales</taxon>
        <taxon>Lysobacteraceae</taxon>
        <taxon>Pseudomarimonas</taxon>
    </lineage>
</organism>
<proteinExistence type="inferred from homology"/>
<feature type="binding site" evidence="9">
    <location>
        <begin position="236"/>
        <end position="240"/>
    </location>
    <ligand>
        <name>GTP</name>
        <dbReference type="ChEBI" id="CHEBI:37565"/>
    </ligand>
</feature>
<dbReference type="InterPro" id="IPR042101">
    <property type="entry name" value="SRP54_N_sf"/>
</dbReference>
<evidence type="ECO:0000256" key="2">
    <source>
        <dbReference type="ARBA" id="ARBA00022490"/>
    </source>
</evidence>
<evidence type="ECO:0000256" key="4">
    <source>
        <dbReference type="ARBA" id="ARBA00022801"/>
    </source>
</evidence>
<comment type="subunit">
    <text evidence="9">Part of the signal recognition particle protein translocation system, which is composed of SRP and FtsY. SRP is a ribonucleoprotein composed of Ffh and a 4.5S RNA molecule.</text>
</comment>
<evidence type="ECO:0000313" key="12">
    <source>
        <dbReference type="EMBL" id="MCK7595278.1"/>
    </source>
</evidence>
<evidence type="ECO:0000256" key="8">
    <source>
        <dbReference type="ARBA" id="ARBA00048027"/>
    </source>
</evidence>
<evidence type="ECO:0000256" key="7">
    <source>
        <dbReference type="ARBA" id="ARBA00023170"/>
    </source>
</evidence>
<feature type="compositionally biased region" description="Low complexity" evidence="10">
    <location>
        <begin position="17"/>
        <end position="35"/>
    </location>
</feature>
<dbReference type="InterPro" id="IPR036225">
    <property type="entry name" value="SRP/SRP_N"/>
</dbReference>
<evidence type="ECO:0000259" key="11">
    <source>
        <dbReference type="PROSITE" id="PS00300"/>
    </source>
</evidence>
<dbReference type="PROSITE" id="PS00300">
    <property type="entry name" value="SRP54"/>
    <property type="match status" value="1"/>
</dbReference>
<comment type="function">
    <text evidence="9">Involved in targeting and insertion of nascent membrane proteins into the cytoplasmic membrane. Acts as a receptor for the complex formed by the signal recognition particle (SRP) and the ribosome-nascent chain (RNC). Interaction with SRP-RNC leads to the transfer of the RNC complex to the Sec translocase for insertion into the membrane, the hydrolysis of GTP by both Ffh and FtsY, and the dissociation of the SRP-FtsY complex into the individual components.</text>
</comment>
<feature type="domain" description="SRP54-type proteins GTP-binding" evidence="11">
    <location>
        <begin position="321"/>
        <end position="334"/>
    </location>
</feature>
<evidence type="ECO:0000256" key="1">
    <source>
        <dbReference type="ARBA" id="ARBA00022475"/>
    </source>
</evidence>
<evidence type="ECO:0000256" key="10">
    <source>
        <dbReference type="SAM" id="MobiDB-lite"/>
    </source>
</evidence>
<comment type="catalytic activity">
    <reaction evidence="8 9">
        <text>GTP + H2O = GDP + phosphate + H(+)</text>
        <dbReference type="Rhea" id="RHEA:19669"/>
        <dbReference type="ChEBI" id="CHEBI:15377"/>
        <dbReference type="ChEBI" id="CHEBI:15378"/>
        <dbReference type="ChEBI" id="CHEBI:37565"/>
        <dbReference type="ChEBI" id="CHEBI:43474"/>
        <dbReference type="ChEBI" id="CHEBI:58189"/>
        <dbReference type="EC" id="3.6.5.4"/>
    </reaction>
</comment>
<feature type="binding site" evidence="9">
    <location>
        <begin position="300"/>
        <end position="303"/>
    </location>
    <ligand>
        <name>GTP</name>
        <dbReference type="ChEBI" id="CHEBI:37565"/>
    </ligand>
</feature>
<dbReference type="SMART" id="SM00382">
    <property type="entry name" value="AAA"/>
    <property type="match status" value="1"/>
</dbReference>
<dbReference type="Pfam" id="PF00448">
    <property type="entry name" value="SRP54"/>
    <property type="match status" value="1"/>
</dbReference>
<dbReference type="Proteomes" id="UP001431449">
    <property type="component" value="Unassembled WGS sequence"/>
</dbReference>
<dbReference type="CDD" id="cd17874">
    <property type="entry name" value="FtsY"/>
    <property type="match status" value="1"/>
</dbReference>
<reference evidence="12" key="1">
    <citation type="submission" date="2022-04" db="EMBL/GenBank/DDBJ databases">
        <title>Lysobacter sp. CAU 1642 isolated from sea sand.</title>
        <authorList>
            <person name="Kim W."/>
        </authorList>
    </citation>
    <scope>NUCLEOTIDE SEQUENCE</scope>
    <source>
        <strain evidence="12">CAU 1642</strain>
    </source>
</reference>
<name>A0ABT0GL68_9GAMM</name>
<dbReference type="InterPro" id="IPR027417">
    <property type="entry name" value="P-loop_NTPase"/>
</dbReference>
<dbReference type="SMART" id="SM00963">
    <property type="entry name" value="SRP54_N"/>
    <property type="match status" value="1"/>
</dbReference>
<evidence type="ECO:0000256" key="6">
    <source>
        <dbReference type="ARBA" id="ARBA00023136"/>
    </source>
</evidence>
<sequence length="353" mass="37460">MFNIFKKKPVQGEQNNAPETQPAAPQAPAESASTPDSDIATPPPAGAESRASWRDRLGGSALARSFGGLFKRQAEIDPDLLDEIETALLTSDMGVAATEAVVADLRRAIERKEAEDTGALLERLRGLLVGMLRPVAQPLNVDAGPKPFVILTVGVNGVGKTTTIGKLARRFADERKQVMLAAGDTFRAAAVAQLQQWGERNQVPVVAQGQGADSASVIFSALQAAKARGGDLLIADTAGRLHTQGGLMDELSKVVRVMKKLDAEAPHEVLLVIDGTTGQNAVNQVRQFSRAVQVTGLVVTKLDGTAKGGVVFALAREFGLPIRYVGLGEKVHDLRVFDPDAFVDALLPHTLSR</sequence>
<dbReference type="Gene3D" id="3.40.50.300">
    <property type="entry name" value="P-loop containing nucleotide triphosphate hydrolases"/>
    <property type="match status" value="1"/>
</dbReference>
<accession>A0ABT0GL68</accession>
<dbReference type="Gene3D" id="1.20.120.140">
    <property type="entry name" value="Signal recognition particle SRP54, nucleotide-binding domain"/>
    <property type="match status" value="1"/>
</dbReference>
<dbReference type="EMBL" id="JALNMH010000015">
    <property type="protein sequence ID" value="MCK7595278.1"/>
    <property type="molecule type" value="Genomic_DNA"/>
</dbReference>
<gene>
    <name evidence="9 12" type="primary">ftsY</name>
    <name evidence="12" type="ORF">M0G41_16585</name>
</gene>
<comment type="subcellular location">
    <subcellularLocation>
        <location evidence="9">Cell membrane</location>
        <topology evidence="9">Peripheral membrane protein</topology>
        <orientation evidence="9">Cytoplasmic side</orientation>
    </subcellularLocation>
    <subcellularLocation>
        <location evidence="9">Cytoplasm</location>
    </subcellularLocation>
</comment>
<comment type="similarity">
    <text evidence="9">Belongs to the GTP-binding SRP family. FtsY subfamily.</text>
</comment>
<keyword evidence="5 9" id="KW-0342">GTP-binding</keyword>
<keyword evidence="7 9" id="KW-0675">Receptor</keyword>
<dbReference type="Pfam" id="PF02881">
    <property type="entry name" value="SRP54_N"/>
    <property type="match status" value="1"/>
</dbReference>
<keyword evidence="13" id="KW-1185">Reference proteome</keyword>
<dbReference type="SUPFAM" id="SSF52540">
    <property type="entry name" value="P-loop containing nucleoside triphosphate hydrolases"/>
    <property type="match status" value="1"/>
</dbReference>
<keyword evidence="6 9" id="KW-0472">Membrane</keyword>
<evidence type="ECO:0000313" key="13">
    <source>
        <dbReference type="Proteomes" id="UP001431449"/>
    </source>
</evidence>
<evidence type="ECO:0000256" key="5">
    <source>
        <dbReference type="ARBA" id="ARBA00023134"/>
    </source>
</evidence>
<dbReference type="InterPro" id="IPR003593">
    <property type="entry name" value="AAA+_ATPase"/>
</dbReference>
<keyword evidence="1 9" id="KW-1003">Cell membrane</keyword>
<protein>
    <recommendedName>
        <fullName evidence="9">Signal recognition particle receptor FtsY</fullName>
        <shortName evidence="9">SRP receptor</shortName>
        <ecNumber evidence="9">3.6.5.4</ecNumber>
    </recommendedName>
</protein>
<dbReference type="SUPFAM" id="SSF47364">
    <property type="entry name" value="Domain of the SRP/SRP receptor G-proteins"/>
    <property type="match status" value="1"/>
</dbReference>
<dbReference type="SMART" id="SM00962">
    <property type="entry name" value="SRP54"/>
    <property type="match status" value="1"/>
</dbReference>
<dbReference type="NCBIfam" id="TIGR00064">
    <property type="entry name" value="ftsY"/>
    <property type="match status" value="1"/>
</dbReference>
<keyword evidence="2 9" id="KW-0963">Cytoplasm</keyword>
<feature type="region of interest" description="Disordered" evidence="10">
    <location>
        <begin position="1"/>
        <end position="51"/>
    </location>
</feature>
<dbReference type="PANTHER" id="PTHR43134:SF1">
    <property type="entry name" value="SIGNAL RECOGNITION PARTICLE RECEPTOR SUBUNIT ALPHA"/>
    <property type="match status" value="1"/>
</dbReference>
<dbReference type="InterPro" id="IPR000897">
    <property type="entry name" value="SRP54_GTPase_dom"/>
</dbReference>
<dbReference type="InterPro" id="IPR004390">
    <property type="entry name" value="SR_rcpt_FtsY"/>
</dbReference>